<sequence>MLLKLSTFISSLLLVLPIFSTAKVVFKRSISQAAREHLGRVIGGSDASQGEFPFAVFLIVDEGDQTAFCGGTIIDKQWILTAGHCVVDASSGGNSLNVSIPLIAGTKGSHNTTIVRNHLWPNRRSLQGRKYNTVSAKNIVVGVGNVYNADSSPYKVSKVHVHPDLNLDYFDNDIALLKLKTKLKFSDTVQPIRIDTGSISDGMTVTGVGWGMTSLHHHVTADVLQAVNLQIGNQALCHRIRPTFDSNDGNYICVTTPDGRDTCSGDSGGPLLRRCSSNLASSGTTGKGPWLQLGITSYGDNSELTDDTVCAATNGAGFYTHVATYLDYIAKTTGIKREDLAASCNGDQIAYNARSNAAVSAAQMSYFSTFSVLLAAMSLLAK</sequence>
<proteinExistence type="predicted"/>
<dbReference type="EMBL" id="JANBPG010000386">
    <property type="protein sequence ID" value="KAJ1896953.1"/>
    <property type="molecule type" value="Genomic_DNA"/>
</dbReference>
<organism evidence="1 2">
    <name type="scientific">Kickxella alabastrina</name>
    <dbReference type="NCBI Taxonomy" id="61397"/>
    <lineage>
        <taxon>Eukaryota</taxon>
        <taxon>Fungi</taxon>
        <taxon>Fungi incertae sedis</taxon>
        <taxon>Zoopagomycota</taxon>
        <taxon>Kickxellomycotina</taxon>
        <taxon>Kickxellomycetes</taxon>
        <taxon>Kickxellales</taxon>
        <taxon>Kickxellaceae</taxon>
        <taxon>Kickxella</taxon>
    </lineage>
</organism>
<gene>
    <name evidence="1" type="ORF">LPJ66_003677</name>
</gene>
<evidence type="ECO:0000313" key="2">
    <source>
        <dbReference type="Proteomes" id="UP001150581"/>
    </source>
</evidence>
<name>A0ACC1IKT1_9FUNG</name>
<accession>A0ACC1IKT1</accession>
<dbReference type="Proteomes" id="UP001150581">
    <property type="component" value="Unassembled WGS sequence"/>
</dbReference>
<comment type="caution">
    <text evidence="1">The sequence shown here is derived from an EMBL/GenBank/DDBJ whole genome shotgun (WGS) entry which is preliminary data.</text>
</comment>
<evidence type="ECO:0000313" key="1">
    <source>
        <dbReference type="EMBL" id="KAJ1896953.1"/>
    </source>
</evidence>
<reference evidence="1" key="1">
    <citation type="submission" date="2022-07" db="EMBL/GenBank/DDBJ databases">
        <title>Phylogenomic reconstructions and comparative analyses of Kickxellomycotina fungi.</title>
        <authorList>
            <person name="Reynolds N.K."/>
            <person name="Stajich J.E."/>
            <person name="Barry K."/>
            <person name="Grigoriev I.V."/>
            <person name="Crous P."/>
            <person name="Smith M.E."/>
        </authorList>
    </citation>
    <scope>NUCLEOTIDE SEQUENCE</scope>
    <source>
        <strain evidence="1">Benny 63K</strain>
    </source>
</reference>
<keyword evidence="2" id="KW-1185">Reference proteome</keyword>
<protein>
    <submittedName>
        <fullName evidence="1">Uncharacterized protein</fullName>
    </submittedName>
</protein>